<dbReference type="RefSeq" id="YP_001111318.1">
    <property type="nucleotide sequence ID" value="NC_009240.1"/>
</dbReference>
<keyword evidence="3" id="KW-1185">Reference proteome</keyword>
<evidence type="ECO:0000313" key="3">
    <source>
        <dbReference type="Proteomes" id="UP000203733"/>
    </source>
</evidence>
<dbReference type="EMBL" id="EF203088">
    <property type="protein sequence ID" value="ABO45384.1"/>
    <property type="molecule type" value="Genomic_DNA"/>
</dbReference>
<accession>A4L214</accession>
<sequence length="140" mass="15438">MATLVRKGNDEDTNAIIVEQTRYVKGPGSGIDNYESRTPQAYFEEAATFVPSDIETTTNAALPSTQQSSTNLSETDGKVLSFIKRINNSTYGYPIVILLLATLTIFLIVIAPATSVFIKILALILYAVQLIYTIYSFKEM</sequence>
<proteinExistence type="predicted"/>
<dbReference type="GeneID" id="4960793"/>
<organism evidence="2 3">
    <name type="scientific">Gryllus bimaculatus nudivirus</name>
    <dbReference type="NCBI Taxonomy" id="432587"/>
    <lineage>
        <taxon>Viruses</taxon>
        <taxon>Viruses incertae sedis</taxon>
        <taxon>Naldaviricetes</taxon>
        <taxon>Lefavirales</taxon>
        <taxon>Nudiviridae</taxon>
        <taxon>Alphanudivirus</taxon>
        <taxon>Alphanudivirus grybimaculati</taxon>
    </lineage>
</organism>
<evidence type="ECO:0000256" key="1">
    <source>
        <dbReference type="SAM" id="Phobius"/>
    </source>
</evidence>
<keyword evidence="1" id="KW-1133">Transmembrane helix</keyword>
<dbReference type="Proteomes" id="UP000203733">
    <property type="component" value="Segment"/>
</dbReference>
<dbReference type="KEGG" id="vg:4960793"/>
<keyword evidence="1" id="KW-0812">Transmembrane</keyword>
<evidence type="ECO:0000313" key="2">
    <source>
        <dbReference type="EMBL" id="ABO45384.1"/>
    </source>
</evidence>
<keyword evidence="1" id="KW-0472">Membrane</keyword>
<name>A4L214_9VIRU</name>
<feature type="transmembrane region" description="Helical" evidence="1">
    <location>
        <begin position="116"/>
        <end position="135"/>
    </location>
</feature>
<protein>
    <submittedName>
        <fullName evidence="2">Uncharacterized protein</fullName>
    </submittedName>
</protein>
<feature type="transmembrane region" description="Helical" evidence="1">
    <location>
        <begin position="91"/>
        <end position="110"/>
    </location>
</feature>
<reference evidence="2 3" key="1">
    <citation type="journal article" date="2007" name="J. Virol.">
        <title>The genome of Gryllus bimaculatus nudivirus indicates an ancient diversification of baculovirus-related nonoccluded nudiviruses of insects.</title>
        <authorList>
            <person name="Wang Y."/>
            <person name="Kleespies R.G."/>
            <person name="Huger A.M."/>
            <person name="Jehle J.A."/>
        </authorList>
    </citation>
    <scope>NUCLEOTIDE SEQUENCE [LARGE SCALE GENOMIC DNA]</scope>
</reference>